<reference evidence="2" key="1">
    <citation type="journal article" date="2021" name="Open Biol.">
        <title>Shared evolutionary footprints suggest mitochondrial oxidative damage underlies multiple complex I losses in fungi.</title>
        <authorList>
            <person name="Schikora-Tamarit M.A."/>
            <person name="Marcet-Houben M."/>
            <person name="Nosek J."/>
            <person name="Gabaldon T."/>
        </authorList>
    </citation>
    <scope>NUCLEOTIDE SEQUENCE</scope>
    <source>
        <strain evidence="2">CBS6341</strain>
    </source>
</reference>
<sequence length="495" mass="56963">MPTYYEKLYKFIETFIFNNPQVTSDFFNIHTSSSGIPQVFASSPYIFLEYWKVFFPDTPLPGRILENPTYMENDNLYNSSNVCYFVQEKYKGIIKTNKETLCPLCDVFSNGKIPRFYNSLGSGYPNHMKTCHGIKRNDSSVVNPFVGISRSSIAVTDKEDFKLTCICPYTDPEGVPCLSEFKLNLGSNDGNPFKAYIRHVEKFHNSERKERNYSIKGNYLAQKAKEHRYSSKLKLQTNNGDLNYFIPLNLVDCFNSYLFLKDSCKDKALNLPFVTLENEYIRNLIDMMIATLDNTDFGEISQNELKNEVKKLDGPNNQKSSTYEKDIIELQVSTNTSDHYYTYNGNDSEVHPKLANCISNNAQELETIPKNFQKKSLNDSNRSIGNQQHHTNQNDVESFLFQYSNEIHQIQPNVYNENKIPGFQKSNEDKITEVYGDDDDDLDLKRITETKPSDLVDLSDYNSLFTEPSFQTLDTSDPCDIDDLISQNDLFLSSI</sequence>
<evidence type="ECO:0000259" key="1">
    <source>
        <dbReference type="Pfam" id="PF14616"/>
    </source>
</evidence>
<proteinExistence type="predicted"/>
<dbReference type="Proteomes" id="UP000769528">
    <property type="component" value="Unassembled WGS sequence"/>
</dbReference>
<feature type="domain" description="Transcription regulator Rua1 C-terminal" evidence="1">
    <location>
        <begin position="87"/>
        <end position="204"/>
    </location>
</feature>
<dbReference type="AlphaFoldDB" id="A0A9P8T793"/>
<keyword evidence="3" id="KW-1185">Reference proteome</keyword>
<evidence type="ECO:0000313" key="2">
    <source>
        <dbReference type="EMBL" id="KAH3667925.1"/>
    </source>
</evidence>
<evidence type="ECO:0000313" key="3">
    <source>
        <dbReference type="Proteomes" id="UP000769528"/>
    </source>
</evidence>
<reference evidence="2" key="2">
    <citation type="submission" date="2021-01" db="EMBL/GenBank/DDBJ databases">
        <authorList>
            <person name="Schikora-Tamarit M.A."/>
        </authorList>
    </citation>
    <scope>NUCLEOTIDE SEQUENCE</scope>
    <source>
        <strain evidence="2">CBS6341</strain>
    </source>
</reference>
<dbReference type="InterPro" id="IPR028012">
    <property type="entry name" value="Rua1_C"/>
</dbReference>
<protein>
    <recommendedName>
        <fullName evidence="1">Transcription regulator Rua1 C-terminal domain-containing protein</fullName>
    </recommendedName>
</protein>
<comment type="caution">
    <text evidence="2">The sequence shown here is derived from an EMBL/GenBank/DDBJ whole genome shotgun (WGS) entry which is preliminary data.</text>
</comment>
<gene>
    <name evidence="2" type="ORF">WICMUC_005138</name>
</gene>
<dbReference type="EMBL" id="JAEUBF010001371">
    <property type="protein sequence ID" value="KAH3667925.1"/>
    <property type="molecule type" value="Genomic_DNA"/>
</dbReference>
<dbReference type="Pfam" id="PF14616">
    <property type="entry name" value="Rua1_C"/>
    <property type="match status" value="1"/>
</dbReference>
<organism evidence="2 3">
    <name type="scientific">Wickerhamomyces mucosus</name>
    <dbReference type="NCBI Taxonomy" id="1378264"/>
    <lineage>
        <taxon>Eukaryota</taxon>
        <taxon>Fungi</taxon>
        <taxon>Dikarya</taxon>
        <taxon>Ascomycota</taxon>
        <taxon>Saccharomycotina</taxon>
        <taxon>Saccharomycetes</taxon>
        <taxon>Phaffomycetales</taxon>
        <taxon>Wickerhamomycetaceae</taxon>
        <taxon>Wickerhamomyces</taxon>
    </lineage>
</organism>
<dbReference type="OrthoDB" id="10678537at2759"/>
<accession>A0A9P8T793</accession>
<name>A0A9P8T793_9ASCO</name>